<dbReference type="NCBIfam" id="TIGR02393">
    <property type="entry name" value="RpoD_Cterm"/>
    <property type="match status" value="1"/>
</dbReference>
<dbReference type="Pfam" id="PF00140">
    <property type="entry name" value="Sigma70_r1_2"/>
    <property type="match status" value="1"/>
</dbReference>
<dbReference type="Pfam" id="PF04542">
    <property type="entry name" value="Sigma70_r2"/>
    <property type="match status" value="1"/>
</dbReference>
<dbReference type="PANTHER" id="PTHR30603:SF60">
    <property type="entry name" value="RNA POLYMERASE SIGMA FACTOR RPOD"/>
    <property type="match status" value="1"/>
</dbReference>
<dbReference type="CDD" id="cd06171">
    <property type="entry name" value="Sigma70_r4"/>
    <property type="match status" value="1"/>
</dbReference>
<dbReference type="InterPro" id="IPR013325">
    <property type="entry name" value="RNA_pol_sigma_r2"/>
</dbReference>
<feature type="coiled-coil region" evidence="7">
    <location>
        <begin position="219"/>
        <end position="279"/>
    </location>
</feature>
<dbReference type="Pfam" id="PF04545">
    <property type="entry name" value="Sigma70_r4"/>
    <property type="match status" value="1"/>
</dbReference>
<dbReference type="InterPro" id="IPR028630">
    <property type="entry name" value="Sigma70_RpoD"/>
</dbReference>
<dbReference type="NCBIfam" id="TIGR02937">
    <property type="entry name" value="sigma70-ECF"/>
    <property type="match status" value="1"/>
</dbReference>
<evidence type="ECO:0000313" key="9">
    <source>
        <dbReference type="EMBL" id="VAX37892.1"/>
    </source>
</evidence>
<dbReference type="InterPro" id="IPR013324">
    <property type="entry name" value="RNA_pol_sigma_r3/r4-like"/>
</dbReference>
<dbReference type="InterPro" id="IPR000943">
    <property type="entry name" value="RNA_pol_sigma70"/>
</dbReference>
<proteinExistence type="inferred from homology"/>
<feature type="domain" description="RNA polymerase sigma-70" evidence="8">
    <location>
        <begin position="498"/>
        <end position="524"/>
    </location>
</feature>
<keyword evidence="2" id="KW-0963">Cytoplasm</keyword>
<keyword evidence="3" id="KW-0805">Transcription regulation</keyword>
<keyword evidence="6" id="KW-0804">Transcription</keyword>
<dbReference type="Gene3D" id="1.10.220.120">
    <property type="entry name" value="Sigma-70 factor, region 1.1"/>
    <property type="match status" value="1"/>
</dbReference>
<dbReference type="GO" id="GO:0003677">
    <property type="term" value="F:DNA binding"/>
    <property type="evidence" value="ECO:0007669"/>
    <property type="project" value="UniProtKB-KW"/>
</dbReference>
<dbReference type="InterPro" id="IPR012760">
    <property type="entry name" value="RNA_pol_sigma_RpoD_C"/>
</dbReference>
<comment type="similarity">
    <text evidence="1">Belongs to the sigma-70 factor family.</text>
</comment>
<keyword evidence="5" id="KW-0238">DNA-binding</keyword>
<dbReference type="EMBL" id="UOGL01000148">
    <property type="protein sequence ID" value="VAX37892.1"/>
    <property type="molecule type" value="Genomic_DNA"/>
</dbReference>
<dbReference type="InterPro" id="IPR009042">
    <property type="entry name" value="RNA_pol_sigma70_r1_2"/>
</dbReference>
<evidence type="ECO:0000259" key="8">
    <source>
        <dbReference type="PROSITE" id="PS00716"/>
    </source>
</evidence>
<dbReference type="InterPro" id="IPR036388">
    <property type="entry name" value="WH-like_DNA-bd_sf"/>
</dbReference>
<dbReference type="PRINTS" id="PR00046">
    <property type="entry name" value="SIGMA70FCT"/>
</dbReference>
<dbReference type="InterPro" id="IPR007630">
    <property type="entry name" value="RNA_pol_sigma70_r4"/>
</dbReference>
<dbReference type="PANTHER" id="PTHR30603">
    <property type="entry name" value="RNA POLYMERASE SIGMA FACTOR RPO"/>
    <property type="match status" value="1"/>
</dbReference>
<dbReference type="AlphaFoldDB" id="A0A3B1DAX3"/>
<dbReference type="InterPro" id="IPR050239">
    <property type="entry name" value="Sigma-70_RNA_pol_init_factors"/>
</dbReference>
<accession>A0A3B1DAX3</accession>
<keyword evidence="7" id="KW-0175">Coiled coil</keyword>
<dbReference type="InterPro" id="IPR007127">
    <property type="entry name" value="RNA_pol_sigma_70_r1_1"/>
</dbReference>
<name>A0A3B1DAX3_9ZZZZ</name>
<dbReference type="Pfam" id="PF04539">
    <property type="entry name" value="Sigma70_r3"/>
    <property type="match status" value="1"/>
</dbReference>
<evidence type="ECO:0000256" key="4">
    <source>
        <dbReference type="ARBA" id="ARBA00023082"/>
    </source>
</evidence>
<evidence type="ECO:0000256" key="7">
    <source>
        <dbReference type="SAM" id="Coils"/>
    </source>
</evidence>
<dbReference type="PROSITE" id="PS00716">
    <property type="entry name" value="SIGMA70_2"/>
    <property type="match status" value="1"/>
</dbReference>
<dbReference type="GO" id="GO:0006352">
    <property type="term" value="P:DNA-templated transcription initiation"/>
    <property type="evidence" value="ECO:0007669"/>
    <property type="project" value="InterPro"/>
</dbReference>
<gene>
    <name evidence="9" type="ORF">MNBD_PLANCTO02-2949</name>
</gene>
<evidence type="ECO:0000256" key="1">
    <source>
        <dbReference type="ARBA" id="ARBA00007788"/>
    </source>
</evidence>
<evidence type="ECO:0000256" key="6">
    <source>
        <dbReference type="ARBA" id="ARBA00023163"/>
    </source>
</evidence>
<dbReference type="InterPro" id="IPR014284">
    <property type="entry name" value="RNA_pol_sigma-70_dom"/>
</dbReference>
<evidence type="ECO:0000256" key="5">
    <source>
        <dbReference type="ARBA" id="ARBA00023125"/>
    </source>
</evidence>
<dbReference type="GO" id="GO:0016987">
    <property type="term" value="F:sigma factor activity"/>
    <property type="evidence" value="ECO:0007669"/>
    <property type="project" value="UniProtKB-KW"/>
</dbReference>
<dbReference type="FunFam" id="1.10.601.10:FF:000001">
    <property type="entry name" value="RNA polymerase sigma factor SigA"/>
    <property type="match status" value="1"/>
</dbReference>
<sequence>MHRLDTTLNELITTGLKQGHLTYSQVNDYLPNEAKNPEKLDHLLMCIEELNLEIVPDKQTPPALGKKTVKGEKEAIVSSDKTRRIDDPIRMYLTQMGEIPLLTREEEIALAKKIEVTRKRFRRQLLENDFALKNVFDILSKVHLGELPFDRTVKISVTEGLEKNQILGRMPFNLKTVDDLRQKNEEDFAIIISEESTPIEKKHAQERLTIRKRKMVTLIEELSLRTQRLQTSVRRLEQISTRMTDLKKQLNYLKRMRSAKDDRANMQQELAELMQMTQETPESLAKQVALINKRFSAYEKSMRELSGGNLRLVVSIAKKYRNRGLSFLDLIQEGNTGLMRAVDKYEYRRGYKFSTYATWWIRQAITRAIADQARTIRIPVHMIETMSKLRKVSKHLLQENGREPSMEEMAEAAGIPLEETKRVMKISRHPISLDRPVGESEDSYFGDFIEDSATENPVNAATQEMLKDKIDVVLKTLTYREREIIKLRYGLGDGYTYTLEEVGRIFKVTRERVRQIEAKAVRKLQHPVRSNQLSGFLDTLEVAATAE</sequence>
<dbReference type="Gene3D" id="1.10.601.10">
    <property type="entry name" value="RNA Polymerase Primary Sigma Factor"/>
    <property type="match status" value="1"/>
</dbReference>
<dbReference type="InterPro" id="IPR007624">
    <property type="entry name" value="RNA_pol_sigma70_r3"/>
</dbReference>
<reference evidence="9" key="1">
    <citation type="submission" date="2018-06" db="EMBL/GenBank/DDBJ databases">
        <authorList>
            <person name="Zhirakovskaya E."/>
        </authorList>
    </citation>
    <scope>NUCLEOTIDE SEQUENCE</scope>
</reference>
<organism evidence="9">
    <name type="scientific">hydrothermal vent metagenome</name>
    <dbReference type="NCBI Taxonomy" id="652676"/>
    <lineage>
        <taxon>unclassified sequences</taxon>
        <taxon>metagenomes</taxon>
        <taxon>ecological metagenomes</taxon>
    </lineage>
</organism>
<dbReference type="InterPro" id="IPR007627">
    <property type="entry name" value="RNA_pol_sigma70_r2"/>
</dbReference>
<dbReference type="InterPro" id="IPR042189">
    <property type="entry name" value="RNA_pol_sigma_70_r1_1_sf"/>
</dbReference>
<dbReference type="HAMAP" id="MF_00963">
    <property type="entry name" value="Sigma70_RpoD_SigA"/>
    <property type="match status" value="1"/>
</dbReference>
<dbReference type="Gene3D" id="1.10.10.10">
    <property type="entry name" value="Winged helix-like DNA-binding domain superfamily/Winged helix DNA-binding domain"/>
    <property type="match status" value="2"/>
</dbReference>
<evidence type="ECO:0000256" key="3">
    <source>
        <dbReference type="ARBA" id="ARBA00023015"/>
    </source>
</evidence>
<keyword evidence="4" id="KW-0731">Sigma factor</keyword>
<protein>
    <submittedName>
        <fullName evidence="9">RNA polymerase sigma factor RpoD</fullName>
    </submittedName>
</protein>
<dbReference type="SUPFAM" id="SSF88659">
    <property type="entry name" value="Sigma3 and sigma4 domains of RNA polymerase sigma factors"/>
    <property type="match status" value="2"/>
</dbReference>
<dbReference type="Pfam" id="PF03979">
    <property type="entry name" value="Sigma70_r1_1"/>
    <property type="match status" value="1"/>
</dbReference>
<evidence type="ECO:0000256" key="2">
    <source>
        <dbReference type="ARBA" id="ARBA00022490"/>
    </source>
</evidence>
<dbReference type="SUPFAM" id="SSF88946">
    <property type="entry name" value="Sigma2 domain of RNA polymerase sigma factors"/>
    <property type="match status" value="1"/>
</dbReference>